<comment type="caution">
    <text evidence="4">The sequence shown here is derived from an EMBL/GenBank/DDBJ whole genome shotgun (WGS) entry which is preliminary data.</text>
</comment>
<evidence type="ECO:0000313" key="4">
    <source>
        <dbReference type="EMBL" id="PQP25510.1"/>
    </source>
</evidence>
<organism evidence="4 5">
    <name type="scientific">Rhodococcus opacus</name>
    <name type="common">Nocardia opaca</name>
    <dbReference type="NCBI Taxonomy" id="37919"/>
    <lineage>
        <taxon>Bacteria</taxon>
        <taxon>Bacillati</taxon>
        <taxon>Actinomycetota</taxon>
        <taxon>Actinomycetes</taxon>
        <taxon>Mycobacteriales</taxon>
        <taxon>Nocardiaceae</taxon>
        <taxon>Rhodococcus</taxon>
    </lineage>
</organism>
<evidence type="ECO:0000256" key="1">
    <source>
        <dbReference type="ARBA" id="ARBA00023015"/>
    </source>
</evidence>
<dbReference type="Pfam" id="PF03861">
    <property type="entry name" value="ANTAR"/>
    <property type="match status" value="1"/>
</dbReference>
<dbReference type="PROSITE" id="PS50921">
    <property type="entry name" value="ANTAR"/>
    <property type="match status" value="1"/>
</dbReference>
<dbReference type="InterPro" id="IPR036388">
    <property type="entry name" value="WH-like_DNA-bd_sf"/>
</dbReference>
<dbReference type="SUPFAM" id="SSF55781">
    <property type="entry name" value="GAF domain-like"/>
    <property type="match status" value="1"/>
</dbReference>
<evidence type="ECO:0000259" key="3">
    <source>
        <dbReference type="PROSITE" id="PS50921"/>
    </source>
</evidence>
<proteinExistence type="predicted"/>
<accession>A0A2S8JES7</accession>
<sequence length="125" mass="13922">MVTIDHVQYGVGDGPCLEAARTQTMIRADMDAAAEQWPVFADRAREFGILSYLSAPILLDDEYLSALNLYSREAHGFGDTDQGVLMAARNVSADQAFELLVAESMRRNIKLRVVAEEMLAELRTR</sequence>
<dbReference type="InterPro" id="IPR029016">
    <property type="entry name" value="GAF-like_dom_sf"/>
</dbReference>
<dbReference type="Proteomes" id="UP000239290">
    <property type="component" value="Unassembled WGS sequence"/>
</dbReference>
<reference evidence="5" key="1">
    <citation type="submission" date="2018-02" db="EMBL/GenBank/DDBJ databases">
        <title>Draft genome sequencing of Rhodococcus opacus KU647198.</title>
        <authorList>
            <person name="Zheng B.-X."/>
        </authorList>
    </citation>
    <scope>NUCLEOTIDE SEQUENCE [LARGE SCALE GENOMIC DNA]</scope>
    <source>
        <strain evidence="5">04-OD7</strain>
    </source>
</reference>
<dbReference type="GO" id="GO:0003723">
    <property type="term" value="F:RNA binding"/>
    <property type="evidence" value="ECO:0007669"/>
    <property type="project" value="InterPro"/>
</dbReference>
<dbReference type="EMBL" id="PUIO01000007">
    <property type="protein sequence ID" value="PQP25510.1"/>
    <property type="molecule type" value="Genomic_DNA"/>
</dbReference>
<evidence type="ECO:0000256" key="2">
    <source>
        <dbReference type="ARBA" id="ARBA00023163"/>
    </source>
</evidence>
<keyword evidence="2" id="KW-0804">Transcription</keyword>
<feature type="domain" description="ANTAR" evidence="3">
    <location>
        <begin position="58"/>
        <end position="119"/>
    </location>
</feature>
<dbReference type="AlphaFoldDB" id="A0A2S8JES7"/>
<protein>
    <recommendedName>
        <fullName evidence="3">ANTAR domain-containing protein</fullName>
    </recommendedName>
</protein>
<gene>
    <name evidence="4" type="ORF">C5613_08105</name>
</gene>
<evidence type="ECO:0000313" key="5">
    <source>
        <dbReference type="Proteomes" id="UP000239290"/>
    </source>
</evidence>
<dbReference type="Gene3D" id="3.30.450.40">
    <property type="match status" value="1"/>
</dbReference>
<dbReference type="SMART" id="SM01012">
    <property type="entry name" value="ANTAR"/>
    <property type="match status" value="1"/>
</dbReference>
<dbReference type="Gene3D" id="1.10.10.10">
    <property type="entry name" value="Winged helix-like DNA-binding domain superfamily/Winged helix DNA-binding domain"/>
    <property type="match status" value="1"/>
</dbReference>
<name>A0A2S8JES7_RHOOP</name>
<dbReference type="InterPro" id="IPR005561">
    <property type="entry name" value="ANTAR"/>
</dbReference>
<keyword evidence="1" id="KW-0805">Transcription regulation</keyword>